<dbReference type="Proteomes" id="UP000831701">
    <property type="component" value="Chromosome 19"/>
</dbReference>
<organism evidence="1 2">
    <name type="scientific">Scortum barcoo</name>
    <name type="common">barcoo grunter</name>
    <dbReference type="NCBI Taxonomy" id="214431"/>
    <lineage>
        <taxon>Eukaryota</taxon>
        <taxon>Metazoa</taxon>
        <taxon>Chordata</taxon>
        <taxon>Craniata</taxon>
        <taxon>Vertebrata</taxon>
        <taxon>Euteleostomi</taxon>
        <taxon>Actinopterygii</taxon>
        <taxon>Neopterygii</taxon>
        <taxon>Teleostei</taxon>
        <taxon>Neoteleostei</taxon>
        <taxon>Acanthomorphata</taxon>
        <taxon>Eupercaria</taxon>
        <taxon>Centrarchiformes</taxon>
        <taxon>Terapontoidei</taxon>
        <taxon>Terapontidae</taxon>
        <taxon>Scortum</taxon>
    </lineage>
</organism>
<comment type="caution">
    <text evidence="1">The sequence shown here is derived from an EMBL/GenBank/DDBJ whole genome shotgun (WGS) entry which is preliminary data.</text>
</comment>
<accession>A0ACB8VPK3</accession>
<evidence type="ECO:0000313" key="1">
    <source>
        <dbReference type="EMBL" id="KAI3357354.1"/>
    </source>
</evidence>
<proteinExistence type="predicted"/>
<keyword evidence="2" id="KW-1185">Reference proteome</keyword>
<sequence length="651" mass="71873">MEAFNQLLLAYPELMYSGVGATAFVAGGALIYKISTRKKPTHANVNCWFCNENTVVPYGNRNCWDCPNCDQYNGFQENGDYNKPIPAQYMEHLNHGVSGSLPSSETPKTLQWVNCQMLLCRKCNNNQSAKIKQLASYIPRDDENYDEEIEAYKHHLEQTYKLCRPCQTAVEYYIKYQNRQLRTVLLNHQLRRSRESDKAFVTTPYSVSSPVGVILLRVLAFLICFFLAATSFWELPDQPASLSGPQTLSGGVIPPKPKPSNESTPVNNSSVWQGLVGLLPHEAMENVKLVWQQGRDNQLAVVSSGLLTCLIAIFLAGPARLRRIDAVSSVLWFLFLCLCLAECYFTGELGWMDTAKLSTVSLCCLVSFAAAVATRKPLGPRRARYRRYLAGSSSFPPFSSQPPLLSPDLADCFVPTPPPNLSKLINRQQSPRERKASPSSLPGRLSRALSLGTTPPLTRTDSGYLFSGSRPASQYKDSPPSDYFSLISGSRPSSPGPSPTPSIAGSVTSSSGSARQRRPLISPARLNISGRKLRLFSTEPEPAPMAPPVTSSHFLVEQTSSIYSSCFSRDMSPFQSQNDLSSLLREGSIIEEKQSSSSESSACLVGTTTQGPENTPPPKGYMKRFIWPGILFVSLTANLLFACLYTYHNWT</sequence>
<protein>
    <submittedName>
        <fullName evidence="1">Uncharacterized protein</fullName>
    </submittedName>
</protein>
<dbReference type="EMBL" id="CM041549">
    <property type="protein sequence ID" value="KAI3357354.1"/>
    <property type="molecule type" value="Genomic_DNA"/>
</dbReference>
<reference evidence="1" key="1">
    <citation type="submission" date="2022-04" db="EMBL/GenBank/DDBJ databases">
        <title>Jade perch genome.</title>
        <authorList>
            <person name="Chao B."/>
        </authorList>
    </citation>
    <scope>NUCLEOTIDE SEQUENCE</scope>
    <source>
        <strain evidence="1">CB-2022</strain>
    </source>
</reference>
<name>A0ACB8VPK3_9TELE</name>
<evidence type="ECO:0000313" key="2">
    <source>
        <dbReference type="Proteomes" id="UP000831701"/>
    </source>
</evidence>
<gene>
    <name evidence="1" type="ORF">L3Q82_015787</name>
</gene>